<dbReference type="InterPro" id="IPR039057">
    <property type="entry name" value="Spo22/ZIP4"/>
</dbReference>
<sequence>MADRNASTMGKSAKQEPAKGDDGKAVNRDKSSNATAFGNNKAPTKKRRKVNHGSGCCVAHVLMGFLAEVLVYIADDLCIKRNIGHLCHDEPRDADSKKAKSVQSTQSIQAPSVVDESDAQSDMARSSISSTMGPPPPTFDTTRQQRGSKSFGGLLGQGSALSIVQPGQVSGLQGNALNNGNSNANQFAGFQDAWMTAQNHFHDMHSYHPNYMIAPEVTHEFNLLNDFLHTSLLDDGSVPPEEQQSPAFKRSSQSQSEMLPRFGNNTNTSMVAGGSNTMSNMTEGSMLPPPPNVEGKNIPRPGSVVPADKAREYYLQAADPSGNDTPEERMARVLKAKYDAGLLKPFNYINGYSRLGAYLNSHITTASREKILRTIARFRPAFREKAHALTDIELVYVEMWFEKQLMDYDRVFASMAVPACCWRRTGEIFRGNKEMAELIGVSVAQLRDGKIALHEILTEESMVRYWEEFGTIAFDPAHETLLTACSLKNPTPGSTHPVVKCCFSFMIRRDEHKLPALIVGLNSEWTWQIILTRSIGTEFATDLFSKLPTSCDSSSTDVLLSDLNHHINTANSIAENRIAPPLEVSKNLKDIGRKLWNECIKERRKRDNLLQSASRTQLLVRTRVLSFLAHALAREHRRGKRRDNLEEIIYMMGLSLTLARVCVESSDLDGALLSMAKAADYIDRLKKIDHLATEDKTQVQKIEAEYLTMRCALSWKQGRLDVAEHMYAKADDLLHNLDPTSAEHLADTFHGIGGDLLSRGDNEMALKWLRRALDLINDQALERLSTEGLELRISIHHELIQAFLATGSQDGLQEAENLVSQVESEIGDKPVVLHWRLEILQRSPSEAFNADACASILRRMIRSLDLSDAGLGFLLHGISELRMRGPRLAIGLMDELLLRKLKPSRNMGWIGKAIVRRVWMGTMEADASVSVADLTQTLDQLVQEAGQCDVEASTAALSLIWKKLDTSYSKKQYKESQLWCQAALHSIFANSGEACQGKFSRRLVLCATSCSDAEAALSAFHSMPRIIQDEPLTRYLMFRVSLLNWDHDLGRQCVEFLGKFAEKSQCRDILYACIRDAQHVSDKLMTLEALKAVAETFDDEGSLTINLPSILRCTIRLIHLLESQEGKEGDPSPQLAEETCRIFERAGEHAKLEPKDEQGCKIFTVSELHWFRKNAYNIEFDTLFDAHFRNDPKSQIYPDLLAKLSTLFVFDFESAVCLKSWDDLSRLIRKARICKDEMMYKAMGDCLLRSEASGNVVYGTMRLIINEIFSLEQFDNQQLAKYMRCMFQAILPLDDNLAFQVVEQAVQIAREGSQMQKPFPAEDLDWIIATTFNHAIDILARGDEDLCQKWAMKALDLTEYMDDNGDMRNMLRERVVKLGLSKGAPS</sequence>
<keyword evidence="3" id="KW-0805">Transcription regulation</keyword>
<feature type="compositionally biased region" description="Polar residues" evidence="8">
    <location>
        <begin position="101"/>
        <end position="110"/>
    </location>
</feature>
<feature type="compositionally biased region" description="Basic and acidic residues" evidence="8">
    <location>
        <begin position="88"/>
        <end position="98"/>
    </location>
</feature>
<evidence type="ECO:0000256" key="6">
    <source>
        <dbReference type="ARBA" id="ARBA00023254"/>
    </source>
</evidence>
<dbReference type="InterPro" id="IPR013940">
    <property type="entry name" value="Spo22/ZIP4/TEX11"/>
</dbReference>
<dbReference type="GO" id="GO:0090173">
    <property type="term" value="P:regulation of synaptonemal complex assembly"/>
    <property type="evidence" value="ECO:0007669"/>
    <property type="project" value="InterPro"/>
</dbReference>
<comment type="caution">
    <text evidence="11">The sequence shown here is derived from an EMBL/GenBank/DDBJ whole genome shotgun (WGS) entry which is preliminary data.</text>
</comment>
<dbReference type="Pfam" id="PF24990">
    <property type="entry name" value="PAS_13"/>
    <property type="match status" value="1"/>
</dbReference>
<dbReference type="InterPro" id="IPR011990">
    <property type="entry name" value="TPR-like_helical_dom_sf"/>
</dbReference>
<evidence type="ECO:0000256" key="1">
    <source>
        <dbReference type="ARBA" id="ARBA00004123"/>
    </source>
</evidence>
<keyword evidence="4" id="KW-0804">Transcription</keyword>
<dbReference type="Gene3D" id="1.25.40.10">
    <property type="entry name" value="Tetratricopeptide repeat domain"/>
    <property type="match status" value="1"/>
</dbReference>
<feature type="region of interest" description="Disordered" evidence="8">
    <location>
        <begin position="1"/>
        <end position="50"/>
    </location>
</feature>
<feature type="compositionally biased region" description="Basic and acidic residues" evidence="8">
    <location>
        <begin position="13"/>
        <end position="31"/>
    </location>
</feature>
<reference evidence="11 12" key="1">
    <citation type="submission" date="2020-05" db="EMBL/GenBank/DDBJ databases">
        <title>Identification and distribution of gene clusters putatively required for synthesis of sphingolipid metabolism inhibitors in phylogenetically diverse species of the filamentous fungus Fusarium.</title>
        <authorList>
            <person name="Kim H.-S."/>
            <person name="Busman M."/>
            <person name="Brown D.W."/>
            <person name="Divon H."/>
            <person name="Uhlig S."/>
            <person name="Proctor R.H."/>
        </authorList>
    </citation>
    <scope>NUCLEOTIDE SEQUENCE [LARGE SCALE GENOMIC DNA]</scope>
    <source>
        <strain evidence="11 12">NRRL 25311</strain>
    </source>
</reference>
<evidence type="ECO:0000256" key="2">
    <source>
        <dbReference type="ARBA" id="ARBA00022723"/>
    </source>
</evidence>
<dbReference type="Proteomes" id="UP000562682">
    <property type="component" value="Unassembled WGS sequence"/>
</dbReference>
<evidence type="ECO:0000256" key="9">
    <source>
        <dbReference type="SAM" id="Phobius"/>
    </source>
</evidence>
<feature type="region of interest" description="Disordered" evidence="8">
    <location>
        <begin position="234"/>
        <end position="268"/>
    </location>
</feature>
<dbReference type="GO" id="GO:0005634">
    <property type="term" value="C:nucleus"/>
    <property type="evidence" value="ECO:0007669"/>
    <property type="project" value="UniProtKB-SubCell"/>
</dbReference>
<feature type="transmembrane region" description="Helical" evidence="9">
    <location>
        <begin position="55"/>
        <end position="74"/>
    </location>
</feature>
<keyword evidence="12" id="KW-1185">Reference proteome</keyword>
<keyword evidence="6" id="KW-0469">Meiosis</keyword>
<evidence type="ECO:0000313" key="12">
    <source>
        <dbReference type="Proteomes" id="UP000562682"/>
    </source>
</evidence>
<feature type="compositionally biased region" description="Polar residues" evidence="8">
    <location>
        <begin position="1"/>
        <end position="10"/>
    </location>
</feature>
<protein>
    <recommendedName>
        <fullName evidence="7">Protein ZIP4 homolog</fullName>
    </recommendedName>
</protein>
<dbReference type="GO" id="GO:0051321">
    <property type="term" value="P:meiotic cell cycle"/>
    <property type="evidence" value="ECO:0007669"/>
    <property type="project" value="UniProtKB-KW"/>
</dbReference>
<keyword evidence="9" id="KW-0472">Membrane</keyword>
<gene>
    <name evidence="11" type="ORF">FDENT_152</name>
</gene>
<dbReference type="PANTHER" id="PTHR40375:SF2">
    <property type="entry name" value="SPORULATION-SPECIFIC PROTEIN 22"/>
    <property type="match status" value="1"/>
</dbReference>
<feature type="compositionally biased region" description="Polar residues" evidence="8">
    <location>
        <begin position="139"/>
        <end position="148"/>
    </location>
</feature>
<feature type="compositionally biased region" description="Polar residues" evidence="8">
    <location>
        <begin position="123"/>
        <end position="132"/>
    </location>
</feature>
<dbReference type="PANTHER" id="PTHR40375">
    <property type="entry name" value="SPORULATION-SPECIFIC PROTEIN 22"/>
    <property type="match status" value="1"/>
</dbReference>
<dbReference type="GO" id="GO:0046872">
    <property type="term" value="F:metal ion binding"/>
    <property type="evidence" value="ECO:0007669"/>
    <property type="project" value="UniProtKB-KW"/>
</dbReference>
<keyword evidence="2" id="KW-0479">Metal-binding</keyword>
<evidence type="ECO:0000256" key="4">
    <source>
        <dbReference type="ARBA" id="ARBA00023163"/>
    </source>
</evidence>
<organism evidence="11 12">
    <name type="scientific">Fusarium denticulatum</name>
    <dbReference type="NCBI Taxonomy" id="48507"/>
    <lineage>
        <taxon>Eukaryota</taxon>
        <taxon>Fungi</taxon>
        <taxon>Dikarya</taxon>
        <taxon>Ascomycota</taxon>
        <taxon>Pezizomycotina</taxon>
        <taxon>Sordariomycetes</taxon>
        <taxon>Hypocreomycetidae</taxon>
        <taxon>Hypocreales</taxon>
        <taxon>Nectriaceae</taxon>
        <taxon>Fusarium</taxon>
        <taxon>Fusarium fujikuroi species complex</taxon>
    </lineage>
</organism>
<evidence type="ECO:0000256" key="5">
    <source>
        <dbReference type="ARBA" id="ARBA00023242"/>
    </source>
</evidence>
<dbReference type="Pfam" id="PF08631">
    <property type="entry name" value="SPO22"/>
    <property type="match status" value="1"/>
</dbReference>
<evidence type="ECO:0000256" key="7">
    <source>
        <dbReference type="ARBA" id="ARBA00031845"/>
    </source>
</evidence>
<feature type="region of interest" description="Disordered" evidence="8">
    <location>
        <begin position="88"/>
        <end position="151"/>
    </location>
</feature>
<evidence type="ECO:0000256" key="3">
    <source>
        <dbReference type="ARBA" id="ARBA00023015"/>
    </source>
</evidence>
<evidence type="ECO:0000313" key="11">
    <source>
        <dbReference type="EMBL" id="KAF5695846.1"/>
    </source>
</evidence>
<proteinExistence type="predicted"/>
<keyword evidence="9" id="KW-1133">Transmembrane helix</keyword>
<keyword evidence="9" id="KW-0812">Transmembrane</keyword>
<evidence type="ECO:0000256" key="8">
    <source>
        <dbReference type="SAM" id="MobiDB-lite"/>
    </source>
</evidence>
<feature type="compositionally biased region" description="Polar residues" evidence="8">
    <location>
        <begin position="32"/>
        <end position="42"/>
    </location>
</feature>
<dbReference type="EMBL" id="JAAOAK010000003">
    <property type="protein sequence ID" value="KAF5695846.1"/>
    <property type="molecule type" value="Genomic_DNA"/>
</dbReference>
<comment type="subcellular location">
    <subcellularLocation>
        <location evidence="1">Nucleus</location>
    </subcellularLocation>
</comment>
<evidence type="ECO:0000259" key="10">
    <source>
        <dbReference type="Pfam" id="PF24990"/>
    </source>
</evidence>
<feature type="compositionally biased region" description="Polar residues" evidence="8">
    <location>
        <begin position="242"/>
        <end position="268"/>
    </location>
</feature>
<keyword evidence="5" id="KW-0539">Nucleus</keyword>
<name>A0A8H6CWS3_9HYPO</name>
<accession>A0A8H6CWS3</accession>
<dbReference type="InterPro" id="IPR056751">
    <property type="entry name" value="PAS_13"/>
</dbReference>
<dbReference type="SUPFAM" id="SSF48452">
    <property type="entry name" value="TPR-like"/>
    <property type="match status" value="1"/>
</dbReference>
<feature type="domain" description="ERT1/acuK family PAS" evidence="10">
    <location>
        <begin position="418"/>
        <end position="490"/>
    </location>
</feature>